<dbReference type="AlphaFoldDB" id="C4JA11"/>
<name>C4JA11_MAIZE</name>
<proteinExistence type="evidence at transcript level"/>
<organism evidence="2">
    <name type="scientific">Zea mays</name>
    <name type="common">Maize</name>
    <dbReference type="NCBI Taxonomy" id="4577"/>
    <lineage>
        <taxon>Eukaryota</taxon>
        <taxon>Viridiplantae</taxon>
        <taxon>Streptophyta</taxon>
        <taxon>Embryophyta</taxon>
        <taxon>Tracheophyta</taxon>
        <taxon>Spermatophyta</taxon>
        <taxon>Magnoliopsida</taxon>
        <taxon>Liliopsida</taxon>
        <taxon>Poales</taxon>
        <taxon>Poaceae</taxon>
        <taxon>PACMAD clade</taxon>
        <taxon>Panicoideae</taxon>
        <taxon>Andropogonodae</taxon>
        <taxon>Andropogoneae</taxon>
        <taxon>Tripsacinae</taxon>
        <taxon>Zea</taxon>
    </lineage>
</organism>
<keyword evidence="1" id="KW-1133">Transmembrane helix</keyword>
<keyword evidence="1" id="KW-0812">Transmembrane</keyword>
<evidence type="ECO:0000313" key="2">
    <source>
        <dbReference type="EMBL" id="ACR38011.1"/>
    </source>
</evidence>
<reference evidence="2" key="1">
    <citation type="journal article" date="2009" name="PLoS Genet.">
        <title>Sequencing, mapping, and analysis of 27,455 maize full-length cDNAs.</title>
        <authorList>
            <person name="Soderlund C."/>
            <person name="Descour A."/>
            <person name="Kudrna D."/>
            <person name="Bomhoff M."/>
            <person name="Boyd L."/>
            <person name="Currie J."/>
            <person name="Angelova A."/>
            <person name="Collura K."/>
            <person name="Wissotski M."/>
            <person name="Ashley E."/>
            <person name="Morrow D."/>
            <person name="Fernandes J."/>
            <person name="Walbot V."/>
            <person name="Yu Y."/>
        </authorList>
    </citation>
    <scope>NUCLEOTIDE SEQUENCE</scope>
    <source>
        <strain evidence="2">B73</strain>
    </source>
</reference>
<protein>
    <submittedName>
        <fullName evidence="2">Uncharacterized protein</fullName>
    </submittedName>
</protein>
<sequence length="129" mass="14387">MMGIDFLFGLLVKQENALRFAEDASMFYSNKLLIQHPVFFAIGVIVCSPYNILLLQTSCAMAPAFSVFLTSYSYGDSMSMARAVEAIKEGGPRGSKSLVYSMMTIASRSRWCLWMLQQERSKVLLDGCS</sequence>
<keyword evidence="1" id="KW-0472">Membrane</keyword>
<feature type="transmembrane region" description="Helical" evidence="1">
    <location>
        <begin position="33"/>
        <end position="53"/>
    </location>
</feature>
<evidence type="ECO:0000256" key="1">
    <source>
        <dbReference type="SAM" id="Phobius"/>
    </source>
</evidence>
<dbReference type="EMBL" id="BT087658">
    <property type="protein sequence ID" value="ACR38011.1"/>
    <property type="molecule type" value="mRNA"/>
</dbReference>
<accession>C4JA11</accession>